<dbReference type="Proteomes" id="UP000248481">
    <property type="component" value="Chromosome 4"/>
</dbReference>
<feature type="region of interest" description="Disordered" evidence="3">
    <location>
        <begin position="1"/>
        <end position="41"/>
    </location>
</feature>
<evidence type="ECO:0000313" key="5">
    <source>
        <dbReference type="RefSeq" id="XP_021543776.2"/>
    </source>
</evidence>
<accession>A0A2Y9GWS1</accession>
<dbReference type="Pfam" id="PF14672">
    <property type="entry name" value="LCE"/>
    <property type="match status" value="1"/>
</dbReference>
<organism evidence="4 5">
    <name type="scientific">Neomonachus schauinslandi</name>
    <name type="common">Hawaiian monk seal</name>
    <name type="synonym">Monachus schauinslandi</name>
    <dbReference type="NCBI Taxonomy" id="29088"/>
    <lineage>
        <taxon>Eukaryota</taxon>
        <taxon>Metazoa</taxon>
        <taxon>Chordata</taxon>
        <taxon>Craniata</taxon>
        <taxon>Vertebrata</taxon>
        <taxon>Euteleostomi</taxon>
        <taxon>Mammalia</taxon>
        <taxon>Eutheria</taxon>
        <taxon>Laurasiatheria</taxon>
        <taxon>Carnivora</taxon>
        <taxon>Caniformia</taxon>
        <taxon>Pinnipedia</taxon>
        <taxon>Phocidae</taxon>
        <taxon>Monachinae</taxon>
        <taxon>Monachini</taxon>
        <taxon>Neomonachus</taxon>
    </lineage>
</organism>
<proteinExistence type="inferred from homology"/>
<evidence type="ECO:0000256" key="3">
    <source>
        <dbReference type="SAM" id="MobiDB-lite"/>
    </source>
</evidence>
<comment type="similarity">
    <text evidence="1">Belongs to the LCE family.</text>
</comment>
<dbReference type="InterPro" id="IPR028205">
    <property type="entry name" value="LCE"/>
</dbReference>
<feature type="region of interest" description="Disordered" evidence="3">
    <location>
        <begin position="66"/>
        <end position="88"/>
    </location>
</feature>
<dbReference type="RefSeq" id="XP_021543776.2">
    <property type="nucleotide sequence ID" value="XM_021688101.2"/>
</dbReference>
<feature type="compositionally biased region" description="Low complexity" evidence="3">
    <location>
        <begin position="1"/>
        <end position="10"/>
    </location>
</feature>
<feature type="compositionally biased region" description="Pro residues" evidence="3">
    <location>
        <begin position="11"/>
        <end position="35"/>
    </location>
</feature>
<name>A0A2Y9GWS1_NEOSC</name>
<keyword evidence="4" id="KW-1185">Reference proteome</keyword>
<evidence type="ECO:0000313" key="6">
    <source>
        <dbReference type="RefSeq" id="XP_044770134.1"/>
    </source>
</evidence>
<gene>
    <name evidence="5 6" type="primary">LOC110578577</name>
</gene>
<protein>
    <submittedName>
        <fullName evidence="5 6">Late cornified envelope protein 3D-like</fullName>
    </submittedName>
</protein>
<reference evidence="5 6" key="1">
    <citation type="submission" date="2025-04" db="UniProtKB">
        <authorList>
            <consortium name="RefSeq"/>
        </authorList>
    </citation>
    <scope>IDENTIFICATION</scope>
    <source>
        <tissue evidence="5 6">Blood</tissue>
    </source>
</reference>
<dbReference type="GO" id="GO:0031424">
    <property type="term" value="P:keratinization"/>
    <property type="evidence" value="ECO:0007669"/>
    <property type="project" value="UniProtKB-KW"/>
</dbReference>
<dbReference type="KEGG" id="nsu:110578577"/>
<dbReference type="GeneID" id="110578577"/>
<dbReference type="AlphaFoldDB" id="A0A2Y9GWS1"/>
<evidence type="ECO:0000256" key="2">
    <source>
        <dbReference type="ARBA" id="ARBA00023249"/>
    </source>
</evidence>
<evidence type="ECO:0000256" key="1">
    <source>
        <dbReference type="ARBA" id="ARBA00006189"/>
    </source>
</evidence>
<keyword evidence="2" id="KW-0417">Keratinization</keyword>
<dbReference type="RefSeq" id="XP_044770134.1">
    <property type="nucleotide sequence ID" value="XM_044914199.1"/>
</dbReference>
<feature type="compositionally biased region" description="Gly residues" evidence="3">
    <location>
        <begin position="73"/>
        <end position="82"/>
    </location>
</feature>
<evidence type="ECO:0000313" key="4">
    <source>
        <dbReference type="Proteomes" id="UP000248481"/>
    </source>
</evidence>
<sequence length="88" mass="9145">MSCQQSQQQCQPPPKCPSSPKCPPKSPAQCSPPAPAGCAPGSGDSCCLSHHRHHRSHRCWLHSSDTCDSGSGWQSGGSGCGHGSRDCC</sequence>